<feature type="transmembrane region" description="Helical" evidence="1">
    <location>
        <begin position="172"/>
        <end position="189"/>
    </location>
</feature>
<sequence length="354" mass="38585">MEQLANARTFMESNLGELASFLLKSAGKVNLDLAGLLVLADLQGVAQWTALTGTSAWLDIFIIAPGLHRQAAAPDLCKGEYPACAAMTTGYVFRVENPATVSYLQRVGRPGHLTTLSVWNTAERTGAARRFLSSIYDFEEGRTGPTIAYFVAVALTMAVLDALILVRDLWGIATIATLMLVRFINVAIIRRRSRPGWFGAPEPGFRSDLLVLLSQDRWIRIQGLTDDVKAVTSGAWFQECTLLQNVLLTTATLLTYFDVVMAANASQTGKLLLVFLLLANSGLLGLVNYASTSMTVHGRAVTVSSGPKKYDRRLTLAKELIKEFGRTDCFVGMGMIQPHQAKDAKKSYQGAVTM</sequence>
<keyword evidence="3" id="KW-1185">Reference proteome</keyword>
<keyword evidence="1" id="KW-1133">Transmembrane helix</keyword>
<feature type="transmembrane region" description="Helical" evidence="1">
    <location>
        <begin position="246"/>
        <end position="265"/>
    </location>
</feature>
<evidence type="ECO:0000313" key="2">
    <source>
        <dbReference type="EMBL" id="CAK3897889.1"/>
    </source>
</evidence>
<keyword evidence="1" id="KW-0472">Membrane</keyword>
<comment type="caution">
    <text evidence="2">The sequence shown here is derived from an EMBL/GenBank/DDBJ whole genome shotgun (WGS) entry which is preliminary data.</text>
</comment>
<reference evidence="2" key="1">
    <citation type="submission" date="2023-11" db="EMBL/GenBank/DDBJ databases">
        <authorList>
            <person name="Alioto T."/>
            <person name="Alioto T."/>
            <person name="Gomez Garrido J."/>
        </authorList>
    </citation>
    <scope>NUCLEOTIDE SEQUENCE</scope>
</reference>
<evidence type="ECO:0000256" key="1">
    <source>
        <dbReference type="SAM" id="Phobius"/>
    </source>
</evidence>
<accession>A0AAI8YUV6</accession>
<organism evidence="2 3">
    <name type="scientific">Lecanosticta acicola</name>
    <dbReference type="NCBI Taxonomy" id="111012"/>
    <lineage>
        <taxon>Eukaryota</taxon>
        <taxon>Fungi</taxon>
        <taxon>Dikarya</taxon>
        <taxon>Ascomycota</taxon>
        <taxon>Pezizomycotina</taxon>
        <taxon>Dothideomycetes</taxon>
        <taxon>Dothideomycetidae</taxon>
        <taxon>Mycosphaerellales</taxon>
        <taxon>Mycosphaerellaceae</taxon>
        <taxon>Lecanosticta</taxon>
    </lineage>
</organism>
<name>A0AAI8YUV6_9PEZI</name>
<dbReference type="Proteomes" id="UP001296104">
    <property type="component" value="Unassembled WGS sequence"/>
</dbReference>
<evidence type="ECO:0000313" key="3">
    <source>
        <dbReference type="Proteomes" id="UP001296104"/>
    </source>
</evidence>
<proteinExistence type="predicted"/>
<feature type="transmembrane region" description="Helical" evidence="1">
    <location>
        <begin position="147"/>
        <end position="166"/>
    </location>
</feature>
<feature type="transmembrane region" description="Helical" evidence="1">
    <location>
        <begin position="271"/>
        <end position="290"/>
    </location>
</feature>
<protein>
    <submittedName>
        <fullName evidence="2">Uncharacterized protein</fullName>
    </submittedName>
</protein>
<gene>
    <name evidence="2" type="ORF">LECACI_7A002410</name>
</gene>
<dbReference type="EMBL" id="CAVMBE010000010">
    <property type="protein sequence ID" value="CAK3897889.1"/>
    <property type="molecule type" value="Genomic_DNA"/>
</dbReference>
<dbReference type="AlphaFoldDB" id="A0AAI8YUV6"/>
<keyword evidence="1" id="KW-0812">Transmembrane</keyword>